<gene>
    <name evidence="2" type="ORF">ACFP2T_45470</name>
</gene>
<dbReference type="EMBL" id="JBHSPR010000087">
    <property type="protein sequence ID" value="MFC6023393.1"/>
    <property type="molecule type" value="Genomic_DNA"/>
</dbReference>
<evidence type="ECO:0000313" key="3">
    <source>
        <dbReference type="Proteomes" id="UP001596203"/>
    </source>
</evidence>
<accession>A0ABW1KSX0</accession>
<sequence>MYVAHTDPSPTSPWGRRLTRSRLVGLAVAVAVSAGALGAPAAASTPARTAAPLGPEVIQTNQAPTGYSVTFRYRAPVEVGAVHIYGDWFYSRPENVTCQDCGDGRPPSQWQPGDIPATPWRILPLSKGADGVWAITLPLPSGTFRYAFTHDCTSPLATGCTLHDDPANPWEVQPQYPGAPGAVRSRVYVPNSKKFPTYDNAYQAPVKANRAGTLESRRYVSALSTNPAGVHDIVVYLPHGYDPNRATPYPTLYLSHGSGDNSIAWTMQGVAQHVLENAIADRAAQPMVIVSTDFNGLPGGNQGYADELRNNVIPFVEQNYRVSPRPEDRAFGGFSAGGSRAFTILYDNTDLFAYHAAWSWGGPAATQAQVDRMKAVAGGIHIGTGLQDRLGNIAQNSLLRVAALRAAGVEVAEYNVNGVHTWDVWRQMLDNYLRNVAFRATATSLDVETAQVGGSSRVKVTATATVGTVTAGGASPSGEVDFYAGDVHLGSAPVRGGVARLHKTVRGGLDGPVVAQYRGDRLFNGSRSPSVDAAG</sequence>
<evidence type="ECO:0000256" key="1">
    <source>
        <dbReference type="SAM" id="SignalP"/>
    </source>
</evidence>
<comment type="caution">
    <text evidence="2">The sequence shown here is derived from an EMBL/GenBank/DDBJ whole genome shotgun (WGS) entry which is preliminary data.</text>
</comment>
<reference evidence="3" key="1">
    <citation type="journal article" date="2019" name="Int. J. Syst. Evol. Microbiol.">
        <title>The Global Catalogue of Microorganisms (GCM) 10K type strain sequencing project: providing services to taxonomists for standard genome sequencing and annotation.</title>
        <authorList>
            <consortium name="The Broad Institute Genomics Platform"/>
            <consortium name="The Broad Institute Genome Sequencing Center for Infectious Disease"/>
            <person name="Wu L."/>
            <person name="Ma J."/>
        </authorList>
    </citation>
    <scope>NUCLEOTIDE SEQUENCE [LARGE SCALE GENOMIC DNA]</scope>
    <source>
        <strain evidence="3">ZS-35-S2</strain>
    </source>
</reference>
<dbReference type="GO" id="GO:0016787">
    <property type="term" value="F:hydrolase activity"/>
    <property type="evidence" value="ECO:0007669"/>
    <property type="project" value="UniProtKB-KW"/>
</dbReference>
<dbReference type="Gene3D" id="3.40.50.1820">
    <property type="entry name" value="alpha/beta hydrolase"/>
    <property type="match status" value="1"/>
</dbReference>
<dbReference type="PANTHER" id="PTHR48098">
    <property type="entry name" value="ENTEROCHELIN ESTERASE-RELATED"/>
    <property type="match status" value="1"/>
</dbReference>
<feature type="chain" id="PRO_5045299298" evidence="1">
    <location>
        <begin position="42"/>
        <end position="535"/>
    </location>
</feature>
<dbReference type="InterPro" id="IPR050583">
    <property type="entry name" value="Mycobacterial_A85_antigen"/>
</dbReference>
<keyword evidence="3" id="KW-1185">Reference proteome</keyword>
<dbReference type="Pfam" id="PF00756">
    <property type="entry name" value="Esterase"/>
    <property type="match status" value="1"/>
</dbReference>
<keyword evidence="1" id="KW-0732">Signal</keyword>
<proteinExistence type="predicted"/>
<organism evidence="2 3">
    <name type="scientific">Plantactinospora solaniradicis</name>
    <dbReference type="NCBI Taxonomy" id="1723736"/>
    <lineage>
        <taxon>Bacteria</taxon>
        <taxon>Bacillati</taxon>
        <taxon>Actinomycetota</taxon>
        <taxon>Actinomycetes</taxon>
        <taxon>Micromonosporales</taxon>
        <taxon>Micromonosporaceae</taxon>
        <taxon>Plantactinospora</taxon>
    </lineage>
</organism>
<dbReference type="InterPro" id="IPR000801">
    <property type="entry name" value="Esterase-like"/>
</dbReference>
<protein>
    <submittedName>
        <fullName evidence="2">Alpha/beta hydrolase-fold protein</fullName>
    </submittedName>
</protein>
<keyword evidence="2" id="KW-0378">Hydrolase</keyword>
<evidence type="ECO:0000313" key="2">
    <source>
        <dbReference type="EMBL" id="MFC6023393.1"/>
    </source>
</evidence>
<dbReference type="InterPro" id="IPR029058">
    <property type="entry name" value="AB_hydrolase_fold"/>
</dbReference>
<dbReference type="SUPFAM" id="SSF53474">
    <property type="entry name" value="alpha/beta-Hydrolases"/>
    <property type="match status" value="1"/>
</dbReference>
<dbReference type="InterPro" id="IPR013783">
    <property type="entry name" value="Ig-like_fold"/>
</dbReference>
<dbReference type="Gene3D" id="2.60.40.10">
    <property type="entry name" value="Immunoglobulins"/>
    <property type="match status" value="2"/>
</dbReference>
<dbReference type="Proteomes" id="UP001596203">
    <property type="component" value="Unassembled WGS sequence"/>
</dbReference>
<name>A0ABW1KSX0_9ACTN</name>
<dbReference type="RefSeq" id="WP_377433624.1">
    <property type="nucleotide sequence ID" value="NZ_JBHSPR010000087.1"/>
</dbReference>
<feature type="signal peptide" evidence="1">
    <location>
        <begin position="1"/>
        <end position="41"/>
    </location>
</feature>